<comment type="subcellular location">
    <subcellularLocation>
        <location evidence="1">Cell membrane</location>
        <topology evidence="1">Lipid-anchor</topology>
    </subcellularLocation>
</comment>
<dbReference type="OMA" id="WAKPMLR"/>
<keyword evidence="4" id="KW-1003">Cell membrane</keyword>
<evidence type="ECO:0000313" key="18">
    <source>
        <dbReference type="EMBL" id="KAG0516734.1"/>
    </source>
</evidence>
<dbReference type="InterPro" id="IPR017441">
    <property type="entry name" value="Protein_kinase_ATP_BS"/>
</dbReference>
<dbReference type="FunFam" id="1.10.510.10:FF:000032">
    <property type="entry name" value="Serine/threonine-protein kinase PBS1"/>
    <property type="match status" value="1"/>
</dbReference>
<dbReference type="EC" id="2.7.11.1" evidence="3"/>
<evidence type="ECO:0000256" key="1">
    <source>
        <dbReference type="ARBA" id="ARBA00004193"/>
    </source>
</evidence>
<evidence type="ECO:0000256" key="6">
    <source>
        <dbReference type="ARBA" id="ARBA00022679"/>
    </source>
</evidence>
<feature type="compositionally biased region" description="Low complexity" evidence="16">
    <location>
        <begin position="57"/>
        <end position="67"/>
    </location>
</feature>
<dbReference type="InterPro" id="IPR011009">
    <property type="entry name" value="Kinase-like_dom_sf"/>
</dbReference>
<keyword evidence="6" id="KW-0808">Transferase</keyword>
<keyword evidence="9 14" id="KW-0067">ATP-binding</keyword>
<dbReference type="SUPFAM" id="SSF56112">
    <property type="entry name" value="Protein kinase-like (PK-like)"/>
    <property type="match status" value="1"/>
</dbReference>
<evidence type="ECO:0000256" key="3">
    <source>
        <dbReference type="ARBA" id="ARBA00012513"/>
    </source>
</evidence>
<evidence type="ECO:0000256" key="16">
    <source>
        <dbReference type="SAM" id="MobiDB-lite"/>
    </source>
</evidence>
<dbReference type="Gramene" id="EES17638">
    <property type="protein sequence ID" value="EES17638"/>
    <property type="gene ID" value="SORBI_3009G026900"/>
</dbReference>
<dbReference type="InterPro" id="IPR000719">
    <property type="entry name" value="Prot_kinase_dom"/>
</dbReference>
<dbReference type="GO" id="GO:0004674">
    <property type="term" value="F:protein serine/threonine kinase activity"/>
    <property type="evidence" value="ECO:0007669"/>
    <property type="project" value="UniProtKB-KW"/>
</dbReference>
<dbReference type="PROSITE" id="PS00107">
    <property type="entry name" value="PROTEIN_KINASE_ATP"/>
    <property type="match status" value="1"/>
</dbReference>
<feature type="compositionally biased region" description="Basic and acidic residues" evidence="16">
    <location>
        <begin position="9"/>
        <end position="26"/>
    </location>
</feature>
<dbReference type="PANTHER" id="PTHR47985">
    <property type="entry name" value="OS07G0668900 PROTEIN"/>
    <property type="match status" value="1"/>
</dbReference>
<evidence type="ECO:0000256" key="11">
    <source>
        <dbReference type="ARBA" id="ARBA00023288"/>
    </source>
</evidence>
<accession>A0A921Q706</accession>
<proteinExistence type="inferred from homology"/>
<keyword evidence="5 15" id="KW-0723">Serine/threonine-protein kinase</keyword>
<evidence type="ECO:0000256" key="12">
    <source>
        <dbReference type="ARBA" id="ARBA00047899"/>
    </source>
</evidence>
<dbReference type="Gene3D" id="1.10.510.10">
    <property type="entry name" value="Transferase(Phosphotransferase) domain 1"/>
    <property type="match status" value="1"/>
</dbReference>
<dbReference type="Pfam" id="PF00069">
    <property type="entry name" value="Pkinase"/>
    <property type="match status" value="1"/>
</dbReference>
<dbReference type="Gene3D" id="3.30.200.20">
    <property type="entry name" value="Phosphorylase Kinase, domain 1"/>
    <property type="match status" value="1"/>
</dbReference>
<protein>
    <recommendedName>
        <fullName evidence="3">non-specific serine/threonine protein kinase</fullName>
        <ecNumber evidence="3">2.7.11.1</ecNumber>
    </recommendedName>
</protein>
<evidence type="ECO:0000256" key="2">
    <source>
        <dbReference type="ARBA" id="ARBA00008684"/>
    </source>
</evidence>
<dbReference type="GO" id="GO:0005886">
    <property type="term" value="C:plasma membrane"/>
    <property type="evidence" value="ECO:0007669"/>
    <property type="project" value="UniProtKB-SubCell"/>
</dbReference>
<dbReference type="SMART" id="SM00220">
    <property type="entry name" value="S_TKc"/>
    <property type="match status" value="1"/>
</dbReference>
<dbReference type="AlphaFoldDB" id="A0A921Q706"/>
<evidence type="ECO:0000313" key="19">
    <source>
        <dbReference type="Proteomes" id="UP000807115"/>
    </source>
</evidence>
<evidence type="ECO:0000256" key="13">
    <source>
        <dbReference type="ARBA" id="ARBA00048679"/>
    </source>
</evidence>
<evidence type="ECO:0000256" key="5">
    <source>
        <dbReference type="ARBA" id="ARBA00022527"/>
    </source>
</evidence>
<feature type="domain" description="Protein kinase" evidence="17">
    <location>
        <begin position="91"/>
        <end position="367"/>
    </location>
</feature>
<feature type="region of interest" description="Disordered" evidence="16">
    <location>
        <begin position="1"/>
        <end position="71"/>
    </location>
</feature>
<dbReference type="Proteomes" id="UP000807115">
    <property type="component" value="Chromosome 9"/>
</dbReference>
<dbReference type="EMBL" id="CM027688">
    <property type="protein sequence ID" value="KAG0516734.1"/>
    <property type="molecule type" value="Genomic_DNA"/>
</dbReference>
<dbReference type="PROSITE" id="PS00108">
    <property type="entry name" value="PROTEIN_KINASE_ST"/>
    <property type="match status" value="1"/>
</dbReference>
<comment type="catalytic activity">
    <reaction evidence="13">
        <text>L-seryl-[protein] + ATP = O-phospho-L-seryl-[protein] + ADP + H(+)</text>
        <dbReference type="Rhea" id="RHEA:17989"/>
        <dbReference type="Rhea" id="RHEA-COMP:9863"/>
        <dbReference type="Rhea" id="RHEA-COMP:11604"/>
        <dbReference type="ChEBI" id="CHEBI:15378"/>
        <dbReference type="ChEBI" id="CHEBI:29999"/>
        <dbReference type="ChEBI" id="CHEBI:30616"/>
        <dbReference type="ChEBI" id="CHEBI:83421"/>
        <dbReference type="ChEBI" id="CHEBI:456216"/>
        <dbReference type="EC" id="2.7.11.1"/>
    </reaction>
</comment>
<sequence length="447" mass="49395">MMSCFGCFKPEKKMPPRRLEAREVTVVKKAPSQNEAPPRESGSVRPSPVTSKHKPSSETPTSTEPPKGSCSVSKTAKAFTFRELATATKNFRSDCLLGEGGFGRVYKGKLENGQLVAVKQLDLNGYQGNREFLVEVLMLSLLHHPNLVNLVGYCADGDQRLLVYEYMALGSLADHLLDSTPDQVPLSWYLRMKIAHGTAKGLEYLHEKANPPVIYRDLKSPNILLDEKYNPKLSDFGLAKLGPVGAKTHISTRVMGTYGYCAPEYIKTGQLTVKTDVYSFGVFLLELITGRRAVDTSRPANEQILVNWVKPLLRDRKRYNELVDPNLRGEYPEKDLSQAVGVAAMCLQEEASVRPYMSDAVVALGFLAEMPAGYKHKSGPILPMKQVRDPSLTNSGSAKQHNDAYNRQKAVAEAIEWGSLRQKQKAQSPEKKAQSQGGTSPPEASRL</sequence>
<evidence type="ECO:0000256" key="14">
    <source>
        <dbReference type="PROSITE-ProRule" id="PRU10141"/>
    </source>
</evidence>
<comment type="caution">
    <text evidence="18">The sequence shown here is derived from an EMBL/GenBank/DDBJ whole genome shotgun (WGS) entry which is preliminary data.</text>
</comment>
<dbReference type="FunFam" id="3.30.200.20:FF:000244">
    <property type="entry name" value="Serine/threonine-protein kinase CDL1-like"/>
    <property type="match status" value="1"/>
</dbReference>
<evidence type="ECO:0000256" key="4">
    <source>
        <dbReference type="ARBA" id="ARBA00022475"/>
    </source>
</evidence>
<feature type="region of interest" description="Disordered" evidence="16">
    <location>
        <begin position="378"/>
        <end position="447"/>
    </location>
</feature>
<reference evidence="18" key="1">
    <citation type="journal article" date="2019" name="BMC Genomics">
        <title>A new reference genome for Sorghum bicolor reveals high levels of sequence similarity between sweet and grain genotypes: implications for the genetics of sugar metabolism.</title>
        <authorList>
            <person name="Cooper E.A."/>
            <person name="Brenton Z.W."/>
            <person name="Flinn B.S."/>
            <person name="Jenkins J."/>
            <person name="Shu S."/>
            <person name="Flowers D."/>
            <person name="Luo F."/>
            <person name="Wang Y."/>
            <person name="Xia P."/>
            <person name="Barry K."/>
            <person name="Daum C."/>
            <person name="Lipzen A."/>
            <person name="Yoshinaga Y."/>
            <person name="Schmutz J."/>
            <person name="Saski C."/>
            <person name="Vermerris W."/>
            <person name="Kresovich S."/>
        </authorList>
    </citation>
    <scope>NUCLEOTIDE SEQUENCE</scope>
</reference>
<feature type="binding site" evidence="14">
    <location>
        <position position="119"/>
    </location>
    <ligand>
        <name>ATP</name>
        <dbReference type="ChEBI" id="CHEBI:30616"/>
    </ligand>
</feature>
<dbReference type="GO" id="GO:0005524">
    <property type="term" value="F:ATP binding"/>
    <property type="evidence" value="ECO:0007669"/>
    <property type="project" value="UniProtKB-UniRule"/>
</dbReference>
<keyword evidence="11" id="KW-0449">Lipoprotein</keyword>
<comment type="catalytic activity">
    <reaction evidence="12">
        <text>L-threonyl-[protein] + ATP = O-phospho-L-threonyl-[protein] + ADP + H(+)</text>
        <dbReference type="Rhea" id="RHEA:46608"/>
        <dbReference type="Rhea" id="RHEA-COMP:11060"/>
        <dbReference type="Rhea" id="RHEA-COMP:11605"/>
        <dbReference type="ChEBI" id="CHEBI:15378"/>
        <dbReference type="ChEBI" id="CHEBI:30013"/>
        <dbReference type="ChEBI" id="CHEBI:30616"/>
        <dbReference type="ChEBI" id="CHEBI:61977"/>
        <dbReference type="ChEBI" id="CHEBI:456216"/>
        <dbReference type="EC" id="2.7.11.1"/>
    </reaction>
</comment>
<dbReference type="PANTHER" id="PTHR47985:SF55">
    <property type="entry name" value="OS05G0125300 PROTEIN"/>
    <property type="match status" value="1"/>
</dbReference>
<dbReference type="KEGG" id="sbi:8071257"/>
<keyword evidence="10" id="KW-0472">Membrane</keyword>
<keyword evidence="7 14" id="KW-0547">Nucleotide-binding</keyword>
<gene>
    <name evidence="18" type="ORF">BDA96_09G029000</name>
</gene>
<evidence type="ECO:0000256" key="15">
    <source>
        <dbReference type="RuleBase" id="RU000304"/>
    </source>
</evidence>
<dbReference type="OrthoDB" id="4062651at2759"/>
<evidence type="ECO:0000256" key="10">
    <source>
        <dbReference type="ARBA" id="ARBA00023136"/>
    </source>
</evidence>
<evidence type="ECO:0000259" key="17">
    <source>
        <dbReference type="PROSITE" id="PS50011"/>
    </source>
</evidence>
<evidence type="ECO:0000256" key="7">
    <source>
        <dbReference type="ARBA" id="ARBA00022741"/>
    </source>
</evidence>
<evidence type="ECO:0000256" key="9">
    <source>
        <dbReference type="ARBA" id="ARBA00022840"/>
    </source>
</evidence>
<organism evidence="18 19">
    <name type="scientific">Sorghum bicolor</name>
    <name type="common">Sorghum</name>
    <name type="synonym">Sorghum vulgare</name>
    <dbReference type="NCBI Taxonomy" id="4558"/>
    <lineage>
        <taxon>Eukaryota</taxon>
        <taxon>Viridiplantae</taxon>
        <taxon>Streptophyta</taxon>
        <taxon>Embryophyta</taxon>
        <taxon>Tracheophyta</taxon>
        <taxon>Spermatophyta</taxon>
        <taxon>Magnoliopsida</taxon>
        <taxon>Liliopsida</taxon>
        <taxon>Poales</taxon>
        <taxon>Poaceae</taxon>
        <taxon>PACMAD clade</taxon>
        <taxon>Panicoideae</taxon>
        <taxon>Andropogonodae</taxon>
        <taxon>Andropogoneae</taxon>
        <taxon>Sorghinae</taxon>
        <taxon>Sorghum</taxon>
    </lineage>
</organism>
<dbReference type="PROSITE" id="PS50011">
    <property type="entry name" value="PROTEIN_KINASE_DOM"/>
    <property type="match status" value="1"/>
</dbReference>
<evidence type="ECO:0000256" key="8">
    <source>
        <dbReference type="ARBA" id="ARBA00022777"/>
    </source>
</evidence>
<comment type="similarity">
    <text evidence="2">Belongs to the protein kinase superfamily. Ser/Thr protein kinase family.</text>
</comment>
<dbReference type="CDD" id="cd14066">
    <property type="entry name" value="STKc_IRAK"/>
    <property type="match status" value="1"/>
</dbReference>
<keyword evidence="8" id="KW-0418">Kinase</keyword>
<dbReference type="InterPro" id="IPR008271">
    <property type="entry name" value="Ser/Thr_kinase_AS"/>
</dbReference>
<reference evidence="18" key="2">
    <citation type="submission" date="2020-10" db="EMBL/GenBank/DDBJ databases">
        <authorList>
            <person name="Cooper E.A."/>
            <person name="Brenton Z.W."/>
            <person name="Flinn B.S."/>
            <person name="Jenkins J."/>
            <person name="Shu S."/>
            <person name="Flowers D."/>
            <person name="Luo F."/>
            <person name="Wang Y."/>
            <person name="Xia P."/>
            <person name="Barry K."/>
            <person name="Daum C."/>
            <person name="Lipzen A."/>
            <person name="Yoshinaga Y."/>
            <person name="Schmutz J."/>
            <person name="Saski C."/>
            <person name="Vermerris W."/>
            <person name="Kresovich S."/>
        </authorList>
    </citation>
    <scope>NUCLEOTIDE SEQUENCE</scope>
</reference>
<name>A0A921Q706_SORBI</name>